<sequence length="360" mass="40310">MTFRPAEQATPVIKSESVTADDRLHGSAPGKPWGIRPPDRTSESDKLYQMIDQEEDGGGWSAEDMKGEGLGQADEENEEVKEEDDDDDDDYGDSCWGQDAHYDHPWGESSETDMGDGGSGSGHGWTAGEEELSAMERVRDDSGLGHGVALMETNHYDDELRDKVRFLQAQVTDLLYEKNQLAAKVKKLEGKGDNNSNSSRNCFLTRYKWQKLHCSLTLDEWEHLVHANIDVSGGDALADSELYISGDWKDYGVFVDLYGIDPHAAWSVLKNGLTIKLVNAQATILASKNKTCTPNFRELFAHFMKSLQRTGYPTNYRFGYTEDLEILELRSSFLAFRHALKAEVVDTAKTEVMKGKHAVW</sequence>
<feature type="compositionally biased region" description="Basic and acidic residues" evidence="1">
    <location>
        <begin position="37"/>
        <end position="46"/>
    </location>
</feature>
<name>A0A5N7B2Q3_9EURO</name>
<gene>
    <name evidence="2" type="ORF">BDV26DRAFT_305685</name>
</gene>
<dbReference type="EMBL" id="ML736242">
    <property type="protein sequence ID" value="KAE8376372.1"/>
    <property type="molecule type" value="Genomic_DNA"/>
</dbReference>
<reference evidence="2 3" key="1">
    <citation type="submission" date="2019-04" db="EMBL/GenBank/DDBJ databases">
        <title>Friends and foes A comparative genomics studyof 23 Aspergillus species from section Flavi.</title>
        <authorList>
            <consortium name="DOE Joint Genome Institute"/>
            <person name="Kjaerbolling I."/>
            <person name="Vesth T."/>
            <person name="Frisvad J.C."/>
            <person name="Nybo J.L."/>
            <person name="Theobald S."/>
            <person name="Kildgaard S."/>
            <person name="Isbrandt T."/>
            <person name="Kuo A."/>
            <person name="Sato A."/>
            <person name="Lyhne E.K."/>
            <person name="Kogle M.E."/>
            <person name="Wiebenga A."/>
            <person name="Kun R.S."/>
            <person name="Lubbers R.J."/>
            <person name="Makela M.R."/>
            <person name="Barry K."/>
            <person name="Chovatia M."/>
            <person name="Clum A."/>
            <person name="Daum C."/>
            <person name="Haridas S."/>
            <person name="He G."/>
            <person name="LaButti K."/>
            <person name="Lipzen A."/>
            <person name="Mondo S."/>
            <person name="Riley R."/>
            <person name="Salamov A."/>
            <person name="Simmons B.A."/>
            <person name="Magnuson J.K."/>
            <person name="Henrissat B."/>
            <person name="Mortensen U.H."/>
            <person name="Larsen T.O."/>
            <person name="Devries R.P."/>
            <person name="Grigoriev I.V."/>
            <person name="Machida M."/>
            <person name="Baker S.E."/>
            <person name="Andersen M.R."/>
        </authorList>
    </citation>
    <scope>NUCLEOTIDE SEQUENCE [LARGE SCALE GENOMIC DNA]</scope>
    <source>
        <strain evidence="2 3">IBT 29228</strain>
    </source>
</reference>
<evidence type="ECO:0000313" key="2">
    <source>
        <dbReference type="EMBL" id="KAE8376372.1"/>
    </source>
</evidence>
<evidence type="ECO:0000313" key="3">
    <source>
        <dbReference type="Proteomes" id="UP000326198"/>
    </source>
</evidence>
<dbReference type="Proteomes" id="UP000326198">
    <property type="component" value="Unassembled WGS sequence"/>
</dbReference>
<proteinExistence type="predicted"/>
<feature type="region of interest" description="Disordered" evidence="1">
    <location>
        <begin position="1"/>
        <end position="126"/>
    </location>
</feature>
<feature type="compositionally biased region" description="Gly residues" evidence="1">
    <location>
        <begin position="115"/>
        <end position="125"/>
    </location>
</feature>
<keyword evidence="3" id="KW-1185">Reference proteome</keyword>
<protein>
    <submittedName>
        <fullName evidence="2">Uncharacterized protein</fullName>
    </submittedName>
</protein>
<evidence type="ECO:0000256" key="1">
    <source>
        <dbReference type="SAM" id="MobiDB-lite"/>
    </source>
</evidence>
<organism evidence="2 3">
    <name type="scientific">Aspergillus bertholletiae</name>
    <dbReference type="NCBI Taxonomy" id="1226010"/>
    <lineage>
        <taxon>Eukaryota</taxon>
        <taxon>Fungi</taxon>
        <taxon>Dikarya</taxon>
        <taxon>Ascomycota</taxon>
        <taxon>Pezizomycotina</taxon>
        <taxon>Eurotiomycetes</taxon>
        <taxon>Eurotiomycetidae</taxon>
        <taxon>Eurotiales</taxon>
        <taxon>Aspergillaceae</taxon>
        <taxon>Aspergillus</taxon>
        <taxon>Aspergillus subgen. Circumdati</taxon>
    </lineage>
</organism>
<dbReference type="AlphaFoldDB" id="A0A5N7B2Q3"/>
<dbReference type="OrthoDB" id="4489621at2759"/>
<feature type="compositionally biased region" description="Acidic residues" evidence="1">
    <location>
        <begin position="73"/>
        <end position="92"/>
    </location>
</feature>
<accession>A0A5N7B2Q3</accession>